<organism evidence="1">
    <name type="scientific">marine metagenome</name>
    <dbReference type="NCBI Taxonomy" id="408172"/>
    <lineage>
        <taxon>unclassified sequences</taxon>
        <taxon>metagenomes</taxon>
        <taxon>ecological metagenomes</taxon>
    </lineage>
</organism>
<sequence>MFKAIKKYFHLVSMGRYSEFLMLFIPWDNFLVGTDANGVNCFFIRKDIALQHNIELQNPGSVFKCHKTRTEGTYTKVPLSQEEQFERIKNFDFIEV</sequence>
<protein>
    <submittedName>
        <fullName evidence="1">Uncharacterized protein</fullName>
    </submittedName>
</protein>
<accession>A0A383A8M7</accession>
<proteinExistence type="predicted"/>
<name>A0A383A8M7_9ZZZZ</name>
<gene>
    <name evidence="1" type="ORF">METZ01_LOCUS456773</name>
</gene>
<dbReference type="EMBL" id="UINC01189987">
    <property type="protein sequence ID" value="SVE03919.1"/>
    <property type="molecule type" value="Genomic_DNA"/>
</dbReference>
<reference evidence="1" key="1">
    <citation type="submission" date="2018-05" db="EMBL/GenBank/DDBJ databases">
        <authorList>
            <person name="Lanie J.A."/>
            <person name="Ng W.-L."/>
            <person name="Kazmierczak K.M."/>
            <person name="Andrzejewski T.M."/>
            <person name="Davidsen T.M."/>
            <person name="Wayne K.J."/>
            <person name="Tettelin H."/>
            <person name="Glass J.I."/>
            <person name="Rusch D."/>
            <person name="Podicherti R."/>
            <person name="Tsui H.-C.T."/>
            <person name="Winkler M.E."/>
        </authorList>
    </citation>
    <scope>NUCLEOTIDE SEQUENCE</scope>
</reference>
<dbReference type="AlphaFoldDB" id="A0A383A8M7"/>
<evidence type="ECO:0000313" key="1">
    <source>
        <dbReference type="EMBL" id="SVE03919.1"/>
    </source>
</evidence>